<proteinExistence type="inferred from homology"/>
<evidence type="ECO:0000256" key="2">
    <source>
        <dbReference type="ARBA" id="ARBA00022737"/>
    </source>
</evidence>
<dbReference type="AlphaFoldDB" id="A0AA38FDA8"/>
<dbReference type="InterPro" id="IPR002885">
    <property type="entry name" value="PPR_rpt"/>
</dbReference>
<evidence type="ECO:0000256" key="3">
    <source>
        <dbReference type="PROSITE-ProRule" id="PRU00708"/>
    </source>
</evidence>
<dbReference type="GO" id="GO:0003723">
    <property type="term" value="F:RNA binding"/>
    <property type="evidence" value="ECO:0007669"/>
    <property type="project" value="InterPro"/>
</dbReference>
<dbReference type="PROSITE" id="PS51375">
    <property type="entry name" value="PPR"/>
    <property type="match status" value="8"/>
</dbReference>
<dbReference type="FunFam" id="1.25.40.10:FF:000333">
    <property type="entry name" value="Pentatricopeptide repeat-containing protein"/>
    <property type="match status" value="1"/>
</dbReference>
<dbReference type="PANTHER" id="PTHR47926">
    <property type="entry name" value="PENTATRICOPEPTIDE REPEAT-CONTAINING PROTEIN"/>
    <property type="match status" value="1"/>
</dbReference>
<feature type="repeat" description="PPR" evidence="3">
    <location>
        <begin position="357"/>
        <end position="391"/>
    </location>
</feature>
<dbReference type="InterPro" id="IPR011990">
    <property type="entry name" value="TPR-like_helical_dom_sf"/>
</dbReference>
<dbReference type="Pfam" id="PF13041">
    <property type="entry name" value="PPR_2"/>
    <property type="match status" value="3"/>
</dbReference>
<dbReference type="FunFam" id="1.25.40.10:FF:000144">
    <property type="entry name" value="Pentatricopeptide repeat-containing protein, mitochondrial"/>
    <property type="match status" value="1"/>
</dbReference>
<dbReference type="PANTHER" id="PTHR47926:SF347">
    <property type="entry name" value="PENTATRICOPEPTIDE REPEAT-CONTAINING PROTEIN"/>
    <property type="match status" value="1"/>
</dbReference>
<dbReference type="FunFam" id="1.25.40.10:FF:000280">
    <property type="entry name" value="Pentatricopeptide repeat-containing protein"/>
    <property type="match status" value="1"/>
</dbReference>
<accession>A0AA38FDA8</accession>
<dbReference type="Gene3D" id="1.25.40.10">
    <property type="entry name" value="Tetratricopeptide repeat domain"/>
    <property type="match status" value="6"/>
</dbReference>
<dbReference type="InterPro" id="IPR046848">
    <property type="entry name" value="E_motif"/>
</dbReference>
<feature type="repeat" description="PPR" evidence="3">
    <location>
        <begin position="194"/>
        <end position="228"/>
    </location>
</feature>
<dbReference type="FunFam" id="1.25.40.10:FF:000125">
    <property type="entry name" value="Pentatricopeptide repeat-containing protein"/>
    <property type="match status" value="1"/>
</dbReference>
<dbReference type="InterPro" id="IPR046960">
    <property type="entry name" value="PPR_At4g14850-like_plant"/>
</dbReference>
<dbReference type="GO" id="GO:0009451">
    <property type="term" value="P:RNA modification"/>
    <property type="evidence" value="ECO:0007669"/>
    <property type="project" value="InterPro"/>
</dbReference>
<dbReference type="NCBIfam" id="TIGR00756">
    <property type="entry name" value="PPR"/>
    <property type="match status" value="10"/>
</dbReference>
<feature type="repeat" description="PPR" evidence="3">
    <location>
        <begin position="8"/>
        <end position="38"/>
    </location>
</feature>
<organism evidence="4 5">
    <name type="scientific">Taxus chinensis</name>
    <name type="common">Chinese yew</name>
    <name type="synonym">Taxus wallichiana var. chinensis</name>
    <dbReference type="NCBI Taxonomy" id="29808"/>
    <lineage>
        <taxon>Eukaryota</taxon>
        <taxon>Viridiplantae</taxon>
        <taxon>Streptophyta</taxon>
        <taxon>Embryophyta</taxon>
        <taxon>Tracheophyta</taxon>
        <taxon>Spermatophyta</taxon>
        <taxon>Pinopsida</taxon>
        <taxon>Pinidae</taxon>
        <taxon>Conifers II</taxon>
        <taxon>Cupressales</taxon>
        <taxon>Taxaceae</taxon>
        <taxon>Taxus</taxon>
    </lineage>
</organism>
<dbReference type="OMA" id="ASAVNAC"/>
<keyword evidence="2" id="KW-0677">Repeat</keyword>
<evidence type="ECO:0000313" key="4">
    <source>
        <dbReference type="EMBL" id="KAH9297567.1"/>
    </source>
</evidence>
<feature type="repeat" description="PPR" evidence="3">
    <location>
        <begin position="460"/>
        <end position="494"/>
    </location>
</feature>
<feature type="repeat" description="PPR" evidence="3">
    <location>
        <begin position="295"/>
        <end position="329"/>
    </location>
</feature>
<dbReference type="SUPFAM" id="SSF48452">
    <property type="entry name" value="TPR-like"/>
    <property type="match status" value="1"/>
</dbReference>
<keyword evidence="5" id="KW-1185">Reference proteome</keyword>
<evidence type="ECO:0008006" key="6">
    <source>
        <dbReference type="Google" id="ProtNLM"/>
    </source>
</evidence>
<evidence type="ECO:0000313" key="5">
    <source>
        <dbReference type="Proteomes" id="UP000824469"/>
    </source>
</evidence>
<feature type="repeat" description="PPR" evidence="3">
    <location>
        <begin position="132"/>
        <end position="166"/>
    </location>
</feature>
<dbReference type="GO" id="GO:0048731">
    <property type="term" value="P:system development"/>
    <property type="evidence" value="ECO:0007669"/>
    <property type="project" value="UniProtKB-ARBA"/>
</dbReference>
<dbReference type="Pfam" id="PF01535">
    <property type="entry name" value="PPR"/>
    <property type="match status" value="8"/>
</dbReference>
<gene>
    <name evidence="4" type="ORF">KI387_029249</name>
</gene>
<sequence length="662" mass="74532">MPSFKLLNVKSWNSAISKFCKQGRLEDARNLFDKMPQPNVVSWTAMIAGYAQNGNMDEARRMFYNMPERNVVSWNTMIRGCIHNYRIEEAYQLFVKMPRRNMSSWTLLIAALGNLGQVEVSRNLFDSMPERDLITWNAMITAYVNNGRMEDAQLLFDRMPERNVVACTAMIAGYFQMGKIEQARHLFDKMPDRNVVTWTAIIAGYAQNAHGIEALRLFSMMHRTSIRPNQSTLASAVNACVSLATISCGNQVNALTIRLGYDSDVILQNSLIVMYAKCDSIGDAEQIFEQIPQRDLVSWNAMLAAHTQSGRMEDAQQYFDIMPDRDVFSWTTMISGYLQNDETELARTLFKMMPNPDAVAWSAMIAGYEQNGHVEEALKLFTEMQRTGMKPNPPTFTSVLKASSSLALLEQGKQLHAHIVKAVFESDGDLSVENSLIAMYCKCGSMEDAFHVFDKMPERDVVSWNSLILGFSQHGHGNMVLQLIEQMQEIGMEPNDITFLAVLSGCNHAGLVDEGRHYFHSMIHDYSITPRADHYTCMVDLLGRAGHLDEAMGFINKMPLKPHAAVWGALLGACKTHSNIVLGKHAADHLFQLEPQNAATYVELANMYALAGRVEDEAKVRATKKNNRVKKLPGCSWIIVKNKVHTFVVGHPLQQREKIHAT</sequence>
<feature type="repeat" description="PPR" evidence="3">
    <location>
        <begin position="429"/>
        <end position="459"/>
    </location>
</feature>
<dbReference type="Pfam" id="PF12854">
    <property type="entry name" value="PPR_1"/>
    <property type="match status" value="2"/>
</dbReference>
<name>A0AA38FDA8_TAXCH</name>
<protein>
    <recommendedName>
        <fullName evidence="6">Pentatricopeptide repeat-containing protein</fullName>
    </recommendedName>
</protein>
<reference evidence="4 5" key="1">
    <citation type="journal article" date="2021" name="Nat. Plants">
        <title>The Taxus genome provides insights into paclitaxel biosynthesis.</title>
        <authorList>
            <person name="Xiong X."/>
            <person name="Gou J."/>
            <person name="Liao Q."/>
            <person name="Li Y."/>
            <person name="Zhou Q."/>
            <person name="Bi G."/>
            <person name="Li C."/>
            <person name="Du R."/>
            <person name="Wang X."/>
            <person name="Sun T."/>
            <person name="Guo L."/>
            <person name="Liang H."/>
            <person name="Lu P."/>
            <person name="Wu Y."/>
            <person name="Zhang Z."/>
            <person name="Ro D.K."/>
            <person name="Shang Y."/>
            <person name="Huang S."/>
            <person name="Yan J."/>
        </authorList>
    </citation>
    <scope>NUCLEOTIDE SEQUENCE [LARGE SCALE GENOMIC DNA]</scope>
    <source>
        <strain evidence="4">Ta-2019</strain>
    </source>
</reference>
<evidence type="ECO:0000256" key="1">
    <source>
        <dbReference type="ARBA" id="ARBA00006643"/>
    </source>
</evidence>
<dbReference type="Pfam" id="PF20431">
    <property type="entry name" value="E_motif"/>
    <property type="match status" value="1"/>
</dbReference>
<feature type="repeat" description="PPR" evidence="3">
    <location>
        <begin position="39"/>
        <end position="73"/>
    </location>
</feature>
<comment type="similarity">
    <text evidence="1">Belongs to the PPR family. PCMP-H subfamily.</text>
</comment>
<comment type="caution">
    <text evidence="4">The sequence shown here is derived from an EMBL/GenBank/DDBJ whole genome shotgun (WGS) entry which is preliminary data.</text>
</comment>
<dbReference type="Proteomes" id="UP000824469">
    <property type="component" value="Unassembled WGS sequence"/>
</dbReference>
<dbReference type="EMBL" id="JAHRHJ020000010">
    <property type="protein sequence ID" value="KAH9297567.1"/>
    <property type="molecule type" value="Genomic_DNA"/>
</dbReference>